<keyword evidence="5" id="KW-1003">Cell membrane</keyword>
<dbReference type="GO" id="GO:0006826">
    <property type="term" value="P:iron ion transport"/>
    <property type="evidence" value="ECO:0007669"/>
    <property type="project" value="TreeGrafter"/>
</dbReference>
<evidence type="ECO:0000256" key="8">
    <source>
        <dbReference type="ARBA" id="ARBA00022989"/>
    </source>
</evidence>
<dbReference type="PROSITE" id="PS51384">
    <property type="entry name" value="FAD_FR"/>
    <property type="match status" value="1"/>
</dbReference>
<dbReference type="InterPro" id="IPR039261">
    <property type="entry name" value="FNR_nucleotide-bd"/>
</dbReference>
<proteinExistence type="inferred from homology"/>
<evidence type="ECO:0000256" key="5">
    <source>
        <dbReference type="ARBA" id="ARBA00022475"/>
    </source>
</evidence>
<accession>A0A9P7BRA4</accession>
<organism evidence="16 17">
    <name type="scientific">Rhizopus oryzae</name>
    <name type="common">Mucormycosis agent</name>
    <name type="synonym">Rhizopus arrhizus var. delemar</name>
    <dbReference type="NCBI Taxonomy" id="64495"/>
    <lineage>
        <taxon>Eukaryota</taxon>
        <taxon>Fungi</taxon>
        <taxon>Fungi incertae sedis</taxon>
        <taxon>Mucoromycota</taxon>
        <taxon>Mucoromycotina</taxon>
        <taxon>Mucoromycetes</taxon>
        <taxon>Mucorales</taxon>
        <taxon>Mucorineae</taxon>
        <taxon>Rhizopodaceae</taxon>
        <taxon>Rhizopus</taxon>
    </lineage>
</organism>
<evidence type="ECO:0000313" key="16">
    <source>
        <dbReference type="EMBL" id="KAG1306740.1"/>
    </source>
</evidence>
<comment type="subcellular location">
    <subcellularLocation>
        <location evidence="1">Cell membrane</location>
        <topology evidence="1">Multi-pass membrane protein</topology>
    </subcellularLocation>
</comment>
<feature type="transmembrane region" description="Helical" evidence="14">
    <location>
        <begin position="179"/>
        <end position="196"/>
    </location>
</feature>
<dbReference type="CDD" id="cd06186">
    <property type="entry name" value="NOX_Duox_like_FAD_NADP"/>
    <property type="match status" value="1"/>
</dbReference>
<feature type="transmembrane region" description="Helical" evidence="14">
    <location>
        <begin position="140"/>
        <end position="159"/>
    </location>
</feature>
<dbReference type="Gene3D" id="3.40.50.80">
    <property type="entry name" value="Nucleotide-binding domain of ferredoxin-NADP reductase (FNR) module"/>
    <property type="match status" value="1"/>
</dbReference>
<dbReference type="InterPro" id="IPR051410">
    <property type="entry name" value="Ferric/Cupric_Reductase"/>
</dbReference>
<dbReference type="OrthoDB" id="167398at2759"/>
<evidence type="ECO:0000313" key="17">
    <source>
        <dbReference type="Proteomes" id="UP000716291"/>
    </source>
</evidence>
<evidence type="ECO:0000256" key="3">
    <source>
        <dbReference type="ARBA" id="ARBA00012668"/>
    </source>
</evidence>
<dbReference type="GO" id="GO:0005886">
    <property type="term" value="C:plasma membrane"/>
    <property type="evidence" value="ECO:0007669"/>
    <property type="project" value="UniProtKB-SubCell"/>
</dbReference>
<dbReference type="Pfam" id="PF08030">
    <property type="entry name" value="NAD_binding_6"/>
    <property type="match status" value="1"/>
</dbReference>
<evidence type="ECO:0000256" key="9">
    <source>
        <dbReference type="ARBA" id="ARBA00023002"/>
    </source>
</evidence>
<evidence type="ECO:0000256" key="11">
    <source>
        <dbReference type="ARBA" id="ARBA00023136"/>
    </source>
</evidence>
<evidence type="ECO:0000256" key="14">
    <source>
        <dbReference type="SAM" id="Phobius"/>
    </source>
</evidence>
<feature type="transmembrane region" description="Helical" evidence="14">
    <location>
        <begin position="203"/>
        <end position="222"/>
    </location>
</feature>
<evidence type="ECO:0000256" key="6">
    <source>
        <dbReference type="ARBA" id="ARBA00022692"/>
    </source>
</evidence>
<dbReference type="SUPFAM" id="SSF52343">
    <property type="entry name" value="Ferredoxin reductase-like, C-terminal NADP-linked domain"/>
    <property type="match status" value="1"/>
</dbReference>
<sequence>MDGMDMDMNSQETPYNANEPYANNLCTIIASIIAFLTLRHLLTYKRSLPFYQPIENFVTNLLSFSFINFPVGAILLIIALASAILPLLLLNVDLKVNSNRAGFLGLALVPFILSSTGKNSAISMLTGISSVRLNFLHRTLSMALFLCVTVHMSCMLYSWSKFPSFMQSELQLKKVQYGLTGYGCLCVVMLGSFFLVRKLCYEAFVFTHIFAFAFIGTIAIHTPYAMRYFTVGLFCYVLNLIAVWLIKSHLGRARFQILSGGCTKVSIRLASPMKNHSVGQHINLCIPAIGSPFQWHPFTITSINNSPNNNKVEVHVCSRGNFTRQLYDKMNPEQELTVFLNGPFGNTHIQPEVVLDKYETVLIALGGAGVTFGARLLRELSSHLSQIDCSIRTRDIYVAWSVRRVSELEWFKQEFEQYNYSFNNHTDFPNLHLKFYITGIEDAPSDTPANSEKEVREDISIQELSNETNNLVGSHEKSLPTKDAHLVYQTRLQPKDYISLCKGETGIFVCGPKGFNSGFKNAIATLSIQKSSHIQAHYEDFSY</sequence>
<dbReference type="InterPro" id="IPR017938">
    <property type="entry name" value="Riboflavin_synthase-like_b-brl"/>
</dbReference>
<reference evidence="16" key="1">
    <citation type="journal article" date="2020" name="Microb. Genom.">
        <title>Genetic diversity of clinical and environmental Mucorales isolates obtained from an investigation of mucormycosis cases among solid organ transplant recipients.</title>
        <authorList>
            <person name="Nguyen M.H."/>
            <person name="Kaul D."/>
            <person name="Muto C."/>
            <person name="Cheng S.J."/>
            <person name="Richter R.A."/>
            <person name="Bruno V.M."/>
            <person name="Liu G."/>
            <person name="Beyhan S."/>
            <person name="Sundermann A.J."/>
            <person name="Mounaud S."/>
            <person name="Pasculle A.W."/>
            <person name="Nierman W.C."/>
            <person name="Driscoll E."/>
            <person name="Cumbie R."/>
            <person name="Clancy C.J."/>
            <person name="Dupont C.L."/>
        </authorList>
    </citation>
    <scope>NUCLEOTIDE SEQUENCE</scope>
    <source>
        <strain evidence="16">GL11</strain>
    </source>
</reference>
<keyword evidence="12" id="KW-0325">Glycoprotein</keyword>
<keyword evidence="7" id="KW-0249">Electron transport</keyword>
<dbReference type="InterPro" id="IPR013121">
    <property type="entry name" value="Fe_red_NAD-bd_6"/>
</dbReference>
<dbReference type="Proteomes" id="UP000716291">
    <property type="component" value="Unassembled WGS sequence"/>
</dbReference>
<evidence type="ECO:0000256" key="7">
    <source>
        <dbReference type="ARBA" id="ARBA00022982"/>
    </source>
</evidence>
<evidence type="ECO:0000256" key="12">
    <source>
        <dbReference type="ARBA" id="ARBA00023180"/>
    </source>
</evidence>
<dbReference type="GO" id="GO:0015677">
    <property type="term" value="P:copper ion import"/>
    <property type="evidence" value="ECO:0007669"/>
    <property type="project" value="TreeGrafter"/>
</dbReference>
<keyword evidence="8 14" id="KW-1133">Transmembrane helix</keyword>
<feature type="transmembrane region" description="Helical" evidence="14">
    <location>
        <begin position="228"/>
        <end position="246"/>
    </location>
</feature>
<keyword evidence="4" id="KW-0813">Transport</keyword>
<dbReference type="PANTHER" id="PTHR32361:SF9">
    <property type="entry name" value="FERRIC REDUCTASE TRANSMEMBRANE COMPONENT 3-RELATED"/>
    <property type="match status" value="1"/>
</dbReference>
<dbReference type="Gene3D" id="2.40.30.10">
    <property type="entry name" value="Translation factors"/>
    <property type="match status" value="1"/>
</dbReference>
<evidence type="ECO:0000259" key="15">
    <source>
        <dbReference type="PROSITE" id="PS51384"/>
    </source>
</evidence>
<dbReference type="PANTHER" id="PTHR32361">
    <property type="entry name" value="FERRIC/CUPRIC REDUCTASE TRANSMEMBRANE COMPONENT"/>
    <property type="match status" value="1"/>
</dbReference>
<evidence type="ECO:0000256" key="10">
    <source>
        <dbReference type="ARBA" id="ARBA00023065"/>
    </source>
</evidence>
<evidence type="ECO:0000256" key="13">
    <source>
        <dbReference type="ARBA" id="ARBA00048483"/>
    </source>
</evidence>
<dbReference type="EC" id="1.16.1.9" evidence="3"/>
<gene>
    <name evidence="16" type="ORF">G6F64_007360</name>
</gene>
<feature type="transmembrane region" description="Helical" evidence="14">
    <location>
        <begin position="101"/>
        <end position="128"/>
    </location>
</feature>
<dbReference type="GO" id="GO:0052851">
    <property type="term" value="F:ferric-chelate reductase (NADPH) activity"/>
    <property type="evidence" value="ECO:0007669"/>
    <property type="project" value="UniProtKB-EC"/>
</dbReference>
<dbReference type="InterPro" id="IPR017927">
    <property type="entry name" value="FAD-bd_FR_type"/>
</dbReference>
<dbReference type="EMBL" id="JAANQT010001074">
    <property type="protein sequence ID" value="KAG1306740.1"/>
    <property type="molecule type" value="Genomic_DNA"/>
</dbReference>
<keyword evidence="10" id="KW-0406">Ion transport</keyword>
<dbReference type="SFLD" id="SFLDS00052">
    <property type="entry name" value="Ferric_Reductase_Domain"/>
    <property type="match status" value="1"/>
</dbReference>
<feature type="transmembrane region" description="Helical" evidence="14">
    <location>
        <begin position="20"/>
        <end position="42"/>
    </location>
</feature>
<evidence type="ECO:0000256" key="2">
    <source>
        <dbReference type="ARBA" id="ARBA00006278"/>
    </source>
</evidence>
<keyword evidence="11 14" id="KW-0472">Membrane</keyword>
<feature type="domain" description="FAD-binding FR-type" evidence="15">
    <location>
        <begin position="233"/>
        <end position="350"/>
    </location>
</feature>
<keyword evidence="9" id="KW-0560">Oxidoreductase</keyword>
<dbReference type="InterPro" id="IPR013130">
    <property type="entry name" value="Fe3_Rdtase_TM_dom"/>
</dbReference>
<feature type="transmembrane region" description="Helical" evidence="14">
    <location>
        <begin position="62"/>
        <end position="89"/>
    </location>
</feature>
<name>A0A9P7BRA4_RHIOR</name>
<comment type="caution">
    <text evidence="16">The sequence shown here is derived from an EMBL/GenBank/DDBJ whole genome shotgun (WGS) entry which is preliminary data.</text>
</comment>
<evidence type="ECO:0000256" key="4">
    <source>
        <dbReference type="ARBA" id="ARBA00022448"/>
    </source>
</evidence>
<protein>
    <recommendedName>
        <fullName evidence="3">ferric-chelate reductase (NADPH)</fullName>
        <ecNumber evidence="3">1.16.1.9</ecNumber>
    </recommendedName>
</protein>
<keyword evidence="6 14" id="KW-0812">Transmembrane</keyword>
<keyword evidence="17" id="KW-1185">Reference proteome</keyword>
<dbReference type="AlphaFoldDB" id="A0A9P7BRA4"/>
<dbReference type="Pfam" id="PF08022">
    <property type="entry name" value="FAD_binding_8"/>
    <property type="match status" value="1"/>
</dbReference>
<comment type="similarity">
    <text evidence="2">Belongs to the ferric reductase (FRE) family.</text>
</comment>
<dbReference type="GO" id="GO:0006879">
    <property type="term" value="P:intracellular iron ion homeostasis"/>
    <property type="evidence" value="ECO:0007669"/>
    <property type="project" value="TreeGrafter"/>
</dbReference>
<comment type="catalytic activity">
    <reaction evidence="13">
        <text>2 a Fe(II)-siderophore + NADP(+) + H(+) = 2 a Fe(III)-siderophore + NADPH</text>
        <dbReference type="Rhea" id="RHEA:28795"/>
        <dbReference type="Rhea" id="RHEA-COMP:11342"/>
        <dbReference type="Rhea" id="RHEA-COMP:11344"/>
        <dbReference type="ChEBI" id="CHEBI:15378"/>
        <dbReference type="ChEBI" id="CHEBI:29033"/>
        <dbReference type="ChEBI" id="CHEBI:29034"/>
        <dbReference type="ChEBI" id="CHEBI:57783"/>
        <dbReference type="ChEBI" id="CHEBI:58349"/>
        <dbReference type="EC" id="1.16.1.9"/>
    </reaction>
</comment>
<dbReference type="Pfam" id="PF01794">
    <property type="entry name" value="Ferric_reduct"/>
    <property type="match status" value="1"/>
</dbReference>
<dbReference type="SUPFAM" id="SSF63380">
    <property type="entry name" value="Riboflavin synthase domain-like"/>
    <property type="match status" value="1"/>
</dbReference>
<evidence type="ECO:0000256" key="1">
    <source>
        <dbReference type="ARBA" id="ARBA00004651"/>
    </source>
</evidence>
<dbReference type="InterPro" id="IPR013112">
    <property type="entry name" value="FAD-bd_8"/>
</dbReference>
<dbReference type="SFLD" id="SFLDG01168">
    <property type="entry name" value="Ferric_reductase_subgroup_(FRE"/>
    <property type="match status" value="1"/>
</dbReference>